<dbReference type="STRING" id="151549.A0A4C1SBS3"/>
<gene>
    <name evidence="3" type="primary">Plc21C</name>
    <name evidence="3" type="ORF">EVAR_118_1</name>
</gene>
<evidence type="ECO:0000313" key="4">
    <source>
        <dbReference type="Proteomes" id="UP000299102"/>
    </source>
</evidence>
<dbReference type="Gene3D" id="2.30.29.240">
    <property type="match status" value="1"/>
</dbReference>
<protein>
    <submittedName>
        <fullName evidence="3">1-phosphatidylinositol 4,5-bisphosphate phosphodiesterase classes I and II</fullName>
    </submittedName>
</protein>
<evidence type="ECO:0000259" key="2">
    <source>
        <dbReference type="Pfam" id="PF17787"/>
    </source>
</evidence>
<reference evidence="3 4" key="1">
    <citation type="journal article" date="2019" name="Commun. Biol.">
        <title>The bagworm genome reveals a unique fibroin gene that provides high tensile strength.</title>
        <authorList>
            <person name="Kono N."/>
            <person name="Nakamura H."/>
            <person name="Ohtoshi R."/>
            <person name="Tomita M."/>
            <person name="Numata K."/>
            <person name="Arakawa K."/>
        </authorList>
    </citation>
    <scope>NUCLEOTIDE SEQUENCE [LARGE SCALE GENOMIC DNA]</scope>
</reference>
<feature type="domain" description="PLC-beta PH" evidence="2">
    <location>
        <begin position="19"/>
        <end position="66"/>
    </location>
</feature>
<feature type="region of interest" description="Disordered" evidence="1">
    <location>
        <begin position="66"/>
        <end position="90"/>
    </location>
</feature>
<dbReference type="OrthoDB" id="269822at2759"/>
<evidence type="ECO:0000313" key="3">
    <source>
        <dbReference type="EMBL" id="GBO98530.1"/>
    </source>
</evidence>
<organism evidence="3 4">
    <name type="scientific">Eumeta variegata</name>
    <name type="common">Bagworm moth</name>
    <name type="synonym">Eumeta japonica</name>
    <dbReference type="NCBI Taxonomy" id="151549"/>
    <lineage>
        <taxon>Eukaryota</taxon>
        <taxon>Metazoa</taxon>
        <taxon>Ecdysozoa</taxon>
        <taxon>Arthropoda</taxon>
        <taxon>Hexapoda</taxon>
        <taxon>Insecta</taxon>
        <taxon>Pterygota</taxon>
        <taxon>Neoptera</taxon>
        <taxon>Endopterygota</taxon>
        <taxon>Lepidoptera</taxon>
        <taxon>Glossata</taxon>
        <taxon>Ditrysia</taxon>
        <taxon>Tineoidea</taxon>
        <taxon>Psychidae</taxon>
        <taxon>Oiketicinae</taxon>
        <taxon>Eumeta</taxon>
    </lineage>
</organism>
<dbReference type="Proteomes" id="UP000299102">
    <property type="component" value="Unassembled WGS sequence"/>
</dbReference>
<accession>A0A4C1SBS3</accession>
<dbReference type="SUPFAM" id="SSF50729">
    <property type="entry name" value="PH domain-like"/>
    <property type="match status" value="1"/>
</dbReference>
<feature type="compositionally biased region" description="Low complexity" evidence="1">
    <location>
        <begin position="72"/>
        <end position="83"/>
    </location>
</feature>
<proteinExistence type="predicted"/>
<evidence type="ECO:0000256" key="1">
    <source>
        <dbReference type="SAM" id="MobiDB-lite"/>
    </source>
</evidence>
<name>A0A4C1SBS3_EUMVA</name>
<keyword evidence="4" id="KW-1185">Reference proteome</keyword>
<dbReference type="AlphaFoldDB" id="A0A4C1SBS3"/>
<dbReference type="InterPro" id="IPR037862">
    <property type="entry name" value="PLC-beta_PH"/>
</dbReference>
<comment type="caution">
    <text evidence="3">The sequence shown here is derived from an EMBL/GenBank/DDBJ whole genome shotgun (WGS) entry which is preliminary data.</text>
</comment>
<dbReference type="Pfam" id="PF17787">
    <property type="entry name" value="PH_14"/>
    <property type="match status" value="1"/>
</dbReference>
<sequence length="111" mass="12499">MLEGLDTYYVYDTSSFFFVQDQKLKNVVMIGSQGSLEEKTITVCYGSDFVNVMFVNFCCAKKETAQPRRNHAAAPNAPCARTASVTSREKPDGIIRGRKCVSVGPEYIEWW</sequence>
<dbReference type="EMBL" id="BGZK01000001">
    <property type="protein sequence ID" value="GBO98530.1"/>
    <property type="molecule type" value="Genomic_DNA"/>
</dbReference>